<dbReference type="EMBL" id="JAAALK010000289">
    <property type="protein sequence ID" value="KAG8048587.1"/>
    <property type="molecule type" value="Genomic_DNA"/>
</dbReference>
<comment type="caution">
    <text evidence="1">The sequence shown here is derived from an EMBL/GenBank/DDBJ whole genome shotgun (WGS) entry which is preliminary data.</text>
</comment>
<proteinExistence type="predicted"/>
<organism evidence="1 2">
    <name type="scientific">Zizania palustris</name>
    <name type="common">Northern wild rice</name>
    <dbReference type="NCBI Taxonomy" id="103762"/>
    <lineage>
        <taxon>Eukaryota</taxon>
        <taxon>Viridiplantae</taxon>
        <taxon>Streptophyta</taxon>
        <taxon>Embryophyta</taxon>
        <taxon>Tracheophyta</taxon>
        <taxon>Spermatophyta</taxon>
        <taxon>Magnoliopsida</taxon>
        <taxon>Liliopsida</taxon>
        <taxon>Poales</taxon>
        <taxon>Poaceae</taxon>
        <taxon>BOP clade</taxon>
        <taxon>Oryzoideae</taxon>
        <taxon>Oryzeae</taxon>
        <taxon>Zizaniinae</taxon>
        <taxon>Zizania</taxon>
    </lineage>
</organism>
<reference evidence="1" key="2">
    <citation type="submission" date="2021-02" db="EMBL/GenBank/DDBJ databases">
        <authorList>
            <person name="Kimball J.A."/>
            <person name="Haas M.W."/>
            <person name="Macchietto M."/>
            <person name="Kono T."/>
            <person name="Duquette J."/>
            <person name="Shao M."/>
        </authorList>
    </citation>
    <scope>NUCLEOTIDE SEQUENCE</scope>
    <source>
        <tissue evidence="1">Fresh leaf tissue</tissue>
    </source>
</reference>
<dbReference type="Proteomes" id="UP000729402">
    <property type="component" value="Unassembled WGS sequence"/>
</dbReference>
<evidence type="ECO:0000313" key="1">
    <source>
        <dbReference type="EMBL" id="KAG8048587.1"/>
    </source>
</evidence>
<accession>A0A8J5UXJ7</accession>
<gene>
    <name evidence="1" type="ORF">GUJ93_ZPchr0009g1770</name>
</gene>
<protein>
    <submittedName>
        <fullName evidence="1">Uncharacterized protein</fullName>
    </submittedName>
</protein>
<keyword evidence="2" id="KW-1185">Reference proteome</keyword>
<dbReference type="AlphaFoldDB" id="A0A8J5UXJ7"/>
<name>A0A8J5UXJ7_ZIZPA</name>
<reference evidence="1" key="1">
    <citation type="journal article" date="2021" name="bioRxiv">
        <title>Whole Genome Assembly and Annotation of Northern Wild Rice, Zizania palustris L., Supports a Whole Genome Duplication in the Zizania Genus.</title>
        <authorList>
            <person name="Haas M."/>
            <person name="Kono T."/>
            <person name="Macchietto M."/>
            <person name="Millas R."/>
            <person name="McGilp L."/>
            <person name="Shao M."/>
            <person name="Duquette J."/>
            <person name="Hirsch C.N."/>
            <person name="Kimball J."/>
        </authorList>
    </citation>
    <scope>NUCLEOTIDE SEQUENCE</scope>
    <source>
        <tissue evidence="1">Fresh leaf tissue</tissue>
    </source>
</reference>
<evidence type="ECO:0000313" key="2">
    <source>
        <dbReference type="Proteomes" id="UP000729402"/>
    </source>
</evidence>
<sequence>MAKLKAIPSLHSSPPLAYQISHHHQHVHRPPSPPISRRWRRMLPMTLRMALSPHDVTLSLSPPLTDRRRCHAGIIVCAIASAPSTVSTNRRGACAGPKRTERGGRDIHKIIEDHLRIKERAGEQLIEELEFLVLHSVMAVYIAEIATQTMRGALGVVNQVIF</sequence>